<comment type="caution">
    <text evidence="2">The sequence shown here is derived from an EMBL/GenBank/DDBJ whole genome shotgun (WGS) entry which is preliminary data.</text>
</comment>
<evidence type="ECO:0000313" key="2">
    <source>
        <dbReference type="EMBL" id="KAH8989496.1"/>
    </source>
</evidence>
<name>A0AAD4LEN2_9AGAM</name>
<keyword evidence="3" id="KW-1185">Reference proteome</keyword>
<sequence>MPTHVIGRILIPSGHFSASSHVPKKEGAKKVTFFPVLTKWASLNGIRAQLLFLSKLYYAAQMGCEHGERAHMETVPALLLNTAWHRVPIPTQTGRHGMGRLALVCPLSAQRGWGREVVAGGGVHSYAPVLHVWGGRGGGGGDGVPCLAHPPSARMGKGGGPGVVCPHVPPSRAYGAGRGGGGGDGERGRYAFAHPPSMRMGKGGGPGVTCPHVPPSRAYRAGRGGGGGDGAPCLAHPPSTRMGKGGGPGVVCPCVPPSRAYRAGRGGGRGDRERGRHALAHPLPHAWGRVGPGVRALMCLHPMRTGWEGEVEGATGRHASRTPLLHEWGRVGPRVACPRMPPSRTYRGGVAKGEGEVPGVSCPRAPLHGKGGGGADRGQGGPGATARRGGGMPTRIPSTQHGHGGRGGAGGEWGTAGPPTPPFCANGVAREGGAVCPRAPPLSTCDGAVVSVGEGKRRAGTYPRVPPFCTRTGRWSMRGKGKMREGATYPARNEGEGVGRWPVLLHPLVDANGAGDGDGRREGRGGEGRGGEGRGGEGRGGEGREGREGGREGRGGEGRVG</sequence>
<dbReference type="AlphaFoldDB" id="A0AAD4LEN2"/>
<feature type="compositionally biased region" description="Basic and acidic residues" evidence="1">
    <location>
        <begin position="517"/>
        <end position="561"/>
    </location>
</feature>
<organism evidence="2 3">
    <name type="scientific">Lactarius akahatsu</name>
    <dbReference type="NCBI Taxonomy" id="416441"/>
    <lineage>
        <taxon>Eukaryota</taxon>
        <taxon>Fungi</taxon>
        <taxon>Dikarya</taxon>
        <taxon>Basidiomycota</taxon>
        <taxon>Agaricomycotina</taxon>
        <taxon>Agaricomycetes</taxon>
        <taxon>Russulales</taxon>
        <taxon>Russulaceae</taxon>
        <taxon>Lactarius</taxon>
    </lineage>
</organism>
<feature type="region of interest" description="Disordered" evidence="1">
    <location>
        <begin position="339"/>
        <end position="418"/>
    </location>
</feature>
<protein>
    <submittedName>
        <fullName evidence="2">Uncharacterized protein</fullName>
    </submittedName>
</protein>
<reference evidence="2" key="1">
    <citation type="submission" date="2022-01" db="EMBL/GenBank/DDBJ databases">
        <title>Comparative genomics reveals a dynamic genome evolution in the ectomycorrhizal milk-cap (Lactarius) mushrooms.</title>
        <authorList>
            <consortium name="DOE Joint Genome Institute"/>
            <person name="Lebreton A."/>
            <person name="Tang N."/>
            <person name="Kuo A."/>
            <person name="LaButti K."/>
            <person name="Drula E."/>
            <person name="Barry K."/>
            <person name="Clum A."/>
            <person name="Lipzen A."/>
            <person name="Mousain D."/>
            <person name="Ng V."/>
            <person name="Wang R."/>
            <person name="Wang X."/>
            <person name="Dai Y."/>
            <person name="Henrissat B."/>
            <person name="Grigoriev I.V."/>
            <person name="Guerin-Laguette A."/>
            <person name="Yu F."/>
            <person name="Martin F.M."/>
        </authorList>
    </citation>
    <scope>NUCLEOTIDE SEQUENCE</scope>
    <source>
        <strain evidence="2">QP</strain>
    </source>
</reference>
<feature type="compositionally biased region" description="Gly residues" evidence="1">
    <location>
        <begin position="405"/>
        <end position="414"/>
    </location>
</feature>
<evidence type="ECO:0000256" key="1">
    <source>
        <dbReference type="SAM" id="MobiDB-lite"/>
    </source>
</evidence>
<feature type="region of interest" description="Disordered" evidence="1">
    <location>
        <begin position="479"/>
        <end position="498"/>
    </location>
</feature>
<proteinExistence type="predicted"/>
<accession>A0AAD4LEN2</accession>
<evidence type="ECO:0000313" key="3">
    <source>
        <dbReference type="Proteomes" id="UP001201163"/>
    </source>
</evidence>
<dbReference type="EMBL" id="JAKELL010000037">
    <property type="protein sequence ID" value="KAH8989496.1"/>
    <property type="molecule type" value="Genomic_DNA"/>
</dbReference>
<gene>
    <name evidence="2" type="ORF">EDB92DRAFT_1817163</name>
</gene>
<dbReference type="Proteomes" id="UP001201163">
    <property type="component" value="Unassembled WGS sequence"/>
</dbReference>
<feature type="compositionally biased region" description="Gly residues" evidence="1">
    <location>
        <begin position="369"/>
        <end position="392"/>
    </location>
</feature>
<feature type="region of interest" description="Disordered" evidence="1">
    <location>
        <begin position="509"/>
        <end position="561"/>
    </location>
</feature>